<evidence type="ECO:0000313" key="1">
    <source>
        <dbReference type="EMBL" id="KAI4329681.1"/>
    </source>
</evidence>
<accession>A0ACB9N1E2</accession>
<evidence type="ECO:0000313" key="2">
    <source>
        <dbReference type="Proteomes" id="UP001057402"/>
    </source>
</evidence>
<name>A0ACB9N1E2_9MYRT</name>
<sequence length="528" mass="57921">MPIEPTAEVWGALMSACKMHKNLDLGAYAAEKAIELDPVDSGPHVILSNIYASAGRWGDVTRVRKVMKCSGVKKEPGCSWVEIENRVHMFVANDDAHPQKEEIRTTWEDIHSKIKATGYVPDTSSVLFFANEQERELSRPDANGVMSTVTTMQAINEKIVSLNYEEYTVEIKTADAQESHEKGVIILVPGCLTGKDHTRKKFIQTFFLAPQDKGYFVLNDVFRYVGESEPVVVSAATTVDPPEAEDVVQAELIHVSDQVAVQPAASFEEEDLTNGAKVCDPSDYEESAVDDATIEPVHPATEPSPDVEEDAPKKSYASIGLKPWHPIHVPSNKEISGQIDITQQYVHSTSPKSEDPAAAKPGALGAPNPASDSSPESSRINEEVEGYSIHIRSLPINATVELLEEVFQRFGSIRPNGIQVRNAKVWFLHPIHRWEHLCFMLSKILMAKKSTCCQSYSRDQALVTSSSRGRGRYPPSRGVFRSDSFRGRGNYGVGGQGYGWAGASTEVRATFLAVLGVVVTGVALKVIN</sequence>
<gene>
    <name evidence="1" type="ORF">MLD38_028040</name>
</gene>
<protein>
    <submittedName>
        <fullName evidence="1">Uncharacterized protein</fullName>
    </submittedName>
</protein>
<dbReference type="Proteomes" id="UP001057402">
    <property type="component" value="Chromosome 8"/>
</dbReference>
<proteinExistence type="predicted"/>
<comment type="caution">
    <text evidence="1">The sequence shown here is derived from an EMBL/GenBank/DDBJ whole genome shotgun (WGS) entry which is preliminary data.</text>
</comment>
<reference evidence="2" key="1">
    <citation type="journal article" date="2023" name="Front. Plant Sci.">
        <title>Chromosomal-level genome assembly of Melastoma candidum provides insights into trichome evolution.</title>
        <authorList>
            <person name="Zhong Y."/>
            <person name="Wu W."/>
            <person name="Sun C."/>
            <person name="Zou P."/>
            <person name="Liu Y."/>
            <person name="Dai S."/>
            <person name="Zhou R."/>
        </authorList>
    </citation>
    <scope>NUCLEOTIDE SEQUENCE [LARGE SCALE GENOMIC DNA]</scope>
</reference>
<dbReference type="EMBL" id="CM042887">
    <property type="protein sequence ID" value="KAI4329681.1"/>
    <property type="molecule type" value="Genomic_DNA"/>
</dbReference>
<organism evidence="1 2">
    <name type="scientific">Melastoma candidum</name>
    <dbReference type="NCBI Taxonomy" id="119954"/>
    <lineage>
        <taxon>Eukaryota</taxon>
        <taxon>Viridiplantae</taxon>
        <taxon>Streptophyta</taxon>
        <taxon>Embryophyta</taxon>
        <taxon>Tracheophyta</taxon>
        <taxon>Spermatophyta</taxon>
        <taxon>Magnoliopsida</taxon>
        <taxon>eudicotyledons</taxon>
        <taxon>Gunneridae</taxon>
        <taxon>Pentapetalae</taxon>
        <taxon>rosids</taxon>
        <taxon>malvids</taxon>
        <taxon>Myrtales</taxon>
        <taxon>Melastomataceae</taxon>
        <taxon>Melastomatoideae</taxon>
        <taxon>Melastomateae</taxon>
        <taxon>Melastoma</taxon>
    </lineage>
</organism>
<keyword evidence="2" id="KW-1185">Reference proteome</keyword>